<evidence type="ECO:0000256" key="5">
    <source>
        <dbReference type="ARBA" id="ARBA00023172"/>
    </source>
</evidence>
<keyword evidence="4 9" id="KW-0227">DNA damage</keyword>
<feature type="region of interest" description="Disordered" evidence="10">
    <location>
        <begin position="418"/>
        <end position="468"/>
    </location>
</feature>
<keyword evidence="11" id="KW-0255">Endonuclease</keyword>
<evidence type="ECO:0000256" key="7">
    <source>
        <dbReference type="ARBA" id="ARBA00023242"/>
    </source>
</evidence>
<feature type="region of interest" description="Disordered" evidence="10">
    <location>
        <begin position="65"/>
        <end position="233"/>
    </location>
</feature>
<evidence type="ECO:0000256" key="6">
    <source>
        <dbReference type="ARBA" id="ARBA00023204"/>
    </source>
</evidence>
<dbReference type="InterPro" id="IPR027784">
    <property type="entry name" value="Slx4_ascomycetes"/>
</dbReference>
<dbReference type="Proteomes" id="UP000800038">
    <property type="component" value="Unassembled WGS sequence"/>
</dbReference>
<dbReference type="Pfam" id="PF09494">
    <property type="entry name" value="Slx4"/>
    <property type="match status" value="1"/>
</dbReference>
<feature type="compositionally biased region" description="Basic and acidic residues" evidence="10">
    <location>
        <begin position="94"/>
        <end position="103"/>
    </location>
</feature>
<keyword evidence="7 9" id="KW-0539">Nucleus</keyword>
<feature type="compositionally biased region" description="Basic and acidic residues" evidence="10">
    <location>
        <begin position="273"/>
        <end position="287"/>
    </location>
</feature>
<dbReference type="GO" id="GO:0033557">
    <property type="term" value="C:Slx1-Slx4 complex"/>
    <property type="evidence" value="ECO:0007669"/>
    <property type="project" value="UniProtKB-UniRule"/>
</dbReference>
<reference evidence="11" key="1">
    <citation type="journal article" date="2020" name="Stud. Mycol.">
        <title>101 Dothideomycetes genomes: a test case for predicting lifestyles and emergence of pathogens.</title>
        <authorList>
            <person name="Haridas S."/>
            <person name="Albert R."/>
            <person name="Binder M."/>
            <person name="Bloem J."/>
            <person name="Labutti K."/>
            <person name="Salamov A."/>
            <person name="Andreopoulos B."/>
            <person name="Baker S."/>
            <person name="Barry K."/>
            <person name="Bills G."/>
            <person name="Bluhm B."/>
            <person name="Cannon C."/>
            <person name="Castanera R."/>
            <person name="Culley D."/>
            <person name="Daum C."/>
            <person name="Ezra D."/>
            <person name="Gonzalez J."/>
            <person name="Henrissat B."/>
            <person name="Kuo A."/>
            <person name="Liang C."/>
            <person name="Lipzen A."/>
            <person name="Lutzoni F."/>
            <person name="Magnuson J."/>
            <person name="Mondo S."/>
            <person name="Nolan M."/>
            <person name="Ohm R."/>
            <person name="Pangilinan J."/>
            <person name="Park H.-J."/>
            <person name="Ramirez L."/>
            <person name="Alfaro M."/>
            <person name="Sun H."/>
            <person name="Tritt A."/>
            <person name="Yoshinaga Y."/>
            <person name="Zwiers L.-H."/>
            <person name="Turgeon B."/>
            <person name="Goodwin S."/>
            <person name="Spatafora J."/>
            <person name="Crous P."/>
            <person name="Grigoriev I."/>
        </authorList>
    </citation>
    <scope>NUCLEOTIDE SEQUENCE</scope>
    <source>
        <strain evidence="11">CBS 161.51</strain>
    </source>
</reference>
<evidence type="ECO:0000256" key="9">
    <source>
        <dbReference type="HAMAP-Rule" id="MF_03110"/>
    </source>
</evidence>
<dbReference type="AlphaFoldDB" id="A0A6A5SJ20"/>
<organism evidence="11 12">
    <name type="scientific">Clathrospora elynae</name>
    <dbReference type="NCBI Taxonomy" id="706981"/>
    <lineage>
        <taxon>Eukaryota</taxon>
        <taxon>Fungi</taxon>
        <taxon>Dikarya</taxon>
        <taxon>Ascomycota</taxon>
        <taxon>Pezizomycotina</taxon>
        <taxon>Dothideomycetes</taxon>
        <taxon>Pleosporomycetidae</taxon>
        <taxon>Pleosporales</taxon>
        <taxon>Diademaceae</taxon>
        <taxon>Clathrospora</taxon>
    </lineage>
</organism>
<evidence type="ECO:0000256" key="4">
    <source>
        <dbReference type="ARBA" id="ARBA00022763"/>
    </source>
</evidence>
<keyword evidence="11" id="KW-0378">Hydrolase</keyword>
<keyword evidence="6 9" id="KW-0234">DNA repair</keyword>
<evidence type="ECO:0000313" key="11">
    <source>
        <dbReference type="EMBL" id="KAF1940123.1"/>
    </source>
</evidence>
<proteinExistence type="inferred from homology"/>
<protein>
    <recommendedName>
        <fullName evidence="8 9">Structure-specific endonuclease subunit SLX4</fullName>
    </recommendedName>
</protein>
<feature type="compositionally biased region" description="Basic residues" evidence="10">
    <location>
        <begin position="159"/>
        <end position="170"/>
    </location>
</feature>
<feature type="region of interest" description="Disordered" evidence="10">
    <location>
        <begin position="1"/>
        <end position="37"/>
    </location>
</feature>
<evidence type="ECO:0000313" key="12">
    <source>
        <dbReference type="Proteomes" id="UP000800038"/>
    </source>
</evidence>
<name>A0A6A5SJ20_9PLEO</name>
<feature type="compositionally biased region" description="Basic and acidic residues" evidence="10">
    <location>
        <begin position="725"/>
        <end position="737"/>
    </location>
</feature>
<dbReference type="OrthoDB" id="5349119at2759"/>
<comment type="similarity">
    <text evidence="2 9">Belongs to the SLX4 family.</text>
</comment>
<dbReference type="GO" id="GO:0006260">
    <property type="term" value="P:DNA replication"/>
    <property type="evidence" value="ECO:0007669"/>
    <property type="project" value="InterPro"/>
</dbReference>
<comment type="function">
    <text evidence="9">Regulatory subunit of the SLX1-SLX4 structure-specific endonuclease that resolves DNA secondary structures generated during DNA repair and recombination. Has endonuclease activity towards branched DNA substrates, introducing single-strand cuts in duplex DNA close to junctions with ss-DNA.</text>
</comment>
<dbReference type="EMBL" id="ML976068">
    <property type="protein sequence ID" value="KAF1940123.1"/>
    <property type="molecule type" value="Genomic_DNA"/>
</dbReference>
<dbReference type="GO" id="GO:0006281">
    <property type="term" value="P:DNA repair"/>
    <property type="evidence" value="ECO:0007669"/>
    <property type="project" value="UniProtKB-UniRule"/>
</dbReference>
<accession>A0A6A5SJ20</accession>
<dbReference type="GO" id="GO:0017108">
    <property type="term" value="F:5'-flap endonuclease activity"/>
    <property type="evidence" value="ECO:0007669"/>
    <property type="project" value="InterPro"/>
</dbReference>
<feature type="compositionally biased region" description="Polar residues" evidence="10">
    <location>
        <begin position="294"/>
        <end position="313"/>
    </location>
</feature>
<keyword evidence="3 9" id="KW-0597">Phosphoprotein</keyword>
<feature type="compositionally biased region" description="Polar residues" evidence="10">
    <location>
        <begin position="650"/>
        <end position="659"/>
    </location>
</feature>
<gene>
    <name evidence="9" type="primary">SLX4</name>
    <name evidence="11" type="ORF">EJ02DRAFT_350712</name>
</gene>
<keyword evidence="5 9" id="KW-0233">DNA recombination</keyword>
<comment type="subcellular location">
    <subcellularLocation>
        <location evidence="1 9">Nucleus</location>
    </subcellularLocation>
</comment>
<feature type="region of interest" description="Disordered" evidence="10">
    <location>
        <begin position="246"/>
        <end position="313"/>
    </location>
</feature>
<evidence type="ECO:0000256" key="10">
    <source>
        <dbReference type="SAM" id="MobiDB-lite"/>
    </source>
</evidence>
<feature type="compositionally biased region" description="Basic residues" evidence="10">
    <location>
        <begin position="452"/>
        <end position="465"/>
    </location>
</feature>
<evidence type="ECO:0000256" key="8">
    <source>
        <dbReference type="ARBA" id="ARBA00029496"/>
    </source>
</evidence>
<comment type="PTM">
    <text evidence="9">Phosphorylated in response to DNA damage.</text>
</comment>
<dbReference type="InterPro" id="IPR018574">
    <property type="entry name" value="Structure-sp_endonuc_su_Slx4"/>
</dbReference>
<dbReference type="HAMAP" id="MF_03110">
    <property type="entry name" value="Endonuc_su_Slx4"/>
    <property type="match status" value="1"/>
</dbReference>
<keyword evidence="12" id="KW-1185">Reference proteome</keyword>
<evidence type="ECO:0000256" key="1">
    <source>
        <dbReference type="ARBA" id="ARBA00004123"/>
    </source>
</evidence>
<feature type="region of interest" description="Disordered" evidence="10">
    <location>
        <begin position="639"/>
        <end position="745"/>
    </location>
</feature>
<keyword evidence="11" id="KW-0540">Nuclease</keyword>
<comment type="subunit">
    <text evidence="9">Forms a heterodimer with SLX1.</text>
</comment>
<feature type="region of interest" description="Disordered" evidence="10">
    <location>
        <begin position="356"/>
        <end position="405"/>
    </location>
</feature>
<dbReference type="GO" id="GO:0006310">
    <property type="term" value="P:DNA recombination"/>
    <property type="evidence" value="ECO:0007669"/>
    <property type="project" value="UniProtKB-UniRule"/>
</dbReference>
<feature type="region of interest" description="Disordered" evidence="10">
    <location>
        <begin position="780"/>
        <end position="800"/>
    </location>
</feature>
<evidence type="ECO:0000256" key="2">
    <source>
        <dbReference type="ARBA" id="ARBA00006661"/>
    </source>
</evidence>
<sequence length="948" mass="104032">MRPSSPLDFSPPVSPKRTTTGASKANIRADPIPDGAARGFATVGRLIRSDHFTSRLDDDFAEIQQVQSRHGSLESTGETAAAPKKPPKRTAKKVAADGVEKPKPKPRVRNTKTDKAVGAPDTDDAKLRPPPPTKSPFFDHETPEPPAGPPKEVAPKLTKSGKPRKPRVKKQKVEEDGSEPVAKPKKTRVTKPKAAVKDGKGQRQDASLVSAHFCDNTDRGEGSAVDRQGTLKSVETRNADIEVASIWELPQSPRPKKRAASKQQPPEPIAEGLHLEEAVMRRRDWTPPHDTAFHSPSTQSTGKENKQLAQNADGTFTHMLSNFTFAQLPSAQITAKPTSAHTGVMAATKRRRVELVEIPSNQVNSRESSPEKDKAPKKKPRTITDLVTGQYAPRDAESDPNAATSNFFEPCPTVIKVPLNDTSAPNAEAATKKPPRKRASKSASEKAEPKARSKKASTKSAAKPKRVAEKLLSPASALLRMNRQDVLFGTSSQLALEESPTMVRQLQLAIRKSEQDADSLNSFSIAPPPRWPKLKKSEGKRGLWAVSARDDEGGMLEHMEDVYIPEPDRTQDFPLLMDGTNDEPEAEPSFAEIDDLEPPRPAVVISSDLPTPLRPTPQASRTVHLASTDYHMNDLLFDDIDDFQEPPPSNQNAESQNSFVDIDLFDSPPSAQMRRSPAPKFKPPPPAIKADGSPKKRRDRPPKPHAAIPTVAASSTPVLTPSAPEAKEMAKDKKQESTPKGSGRFIDIDEILDSEDETLETLSPTPPRVRKFQDVAPLPPIALSPTTSPAKKSKKPVKDKPSVDANLISIHRILTANLEWSTIKPTVFAAITAHIRALPPTTDPKKPSWHEKMLMYDPIVLEDFTFYLNTHTPIRTYKKATQRQTKAWNAKLKANGEPVLNVEKEGQNVLAIEKELEGYMAREWCESLSVCCIWSEGRGKGGARKAFY</sequence>
<feature type="compositionally biased region" description="Polar residues" evidence="10">
    <location>
        <begin position="65"/>
        <end position="78"/>
    </location>
</feature>
<evidence type="ECO:0000256" key="3">
    <source>
        <dbReference type="ARBA" id="ARBA00022553"/>
    </source>
</evidence>